<evidence type="ECO:0000313" key="3">
    <source>
        <dbReference type="Proteomes" id="UP000178249"/>
    </source>
</evidence>
<feature type="transmembrane region" description="Helical" evidence="1">
    <location>
        <begin position="50"/>
        <end position="78"/>
    </location>
</feature>
<evidence type="ECO:0000256" key="1">
    <source>
        <dbReference type="SAM" id="Phobius"/>
    </source>
</evidence>
<keyword evidence="1" id="KW-0472">Membrane</keyword>
<keyword evidence="1" id="KW-0812">Transmembrane</keyword>
<gene>
    <name evidence="2" type="ORF">A2841_00200</name>
</gene>
<organism evidence="2 3">
    <name type="scientific">Candidatus Kaiserbacteria bacterium RIFCSPHIGHO2_01_FULL_48_10</name>
    <dbReference type="NCBI Taxonomy" id="1798476"/>
    <lineage>
        <taxon>Bacteria</taxon>
        <taxon>Candidatus Kaiseribacteriota</taxon>
    </lineage>
</organism>
<name>A0A1F6C6B8_9BACT</name>
<feature type="transmembrane region" description="Helical" evidence="1">
    <location>
        <begin position="7"/>
        <end position="30"/>
    </location>
</feature>
<dbReference type="AlphaFoldDB" id="A0A1F6C6B8"/>
<accession>A0A1F6C6B8</accession>
<sequence>MQNNTSVYLITVIRNFLHFAIFLFVIYIIYKIPGVIPAFSIRSATPTLSIFWAHLQAYNFVNVLFFSFFLTLVAYLMYRLKKDPIYWFVVVIFSTIFFVAWTTVSAYNDYHGFQTTFEKIQYPQVKQYTFQRSTLPAFYGGVYEGRSEIVFTTTNNERQINDYYAQLSSTANNTTSQGFSLTINALHYPTQVKIQWSRKNF</sequence>
<reference evidence="2 3" key="1">
    <citation type="journal article" date="2016" name="Nat. Commun.">
        <title>Thousands of microbial genomes shed light on interconnected biogeochemical processes in an aquifer system.</title>
        <authorList>
            <person name="Anantharaman K."/>
            <person name="Brown C.T."/>
            <person name="Hug L.A."/>
            <person name="Sharon I."/>
            <person name="Castelle C.J."/>
            <person name="Probst A.J."/>
            <person name="Thomas B.C."/>
            <person name="Singh A."/>
            <person name="Wilkins M.J."/>
            <person name="Karaoz U."/>
            <person name="Brodie E.L."/>
            <person name="Williams K.H."/>
            <person name="Hubbard S.S."/>
            <person name="Banfield J.F."/>
        </authorList>
    </citation>
    <scope>NUCLEOTIDE SEQUENCE [LARGE SCALE GENOMIC DNA]</scope>
</reference>
<protein>
    <submittedName>
        <fullName evidence="2">Uncharacterized protein</fullName>
    </submittedName>
</protein>
<keyword evidence="1" id="KW-1133">Transmembrane helix</keyword>
<dbReference type="EMBL" id="MFKP01000008">
    <property type="protein sequence ID" value="OGG44487.1"/>
    <property type="molecule type" value="Genomic_DNA"/>
</dbReference>
<dbReference type="Proteomes" id="UP000178249">
    <property type="component" value="Unassembled WGS sequence"/>
</dbReference>
<comment type="caution">
    <text evidence="2">The sequence shown here is derived from an EMBL/GenBank/DDBJ whole genome shotgun (WGS) entry which is preliminary data.</text>
</comment>
<evidence type="ECO:0000313" key="2">
    <source>
        <dbReference type="EMBL" id="OGG44487.1"/>
    </source>
</evidence>
<feature type="transmembrane region" description="Helical" evidence="1">
    <location>
        <begin position="85"/>
        <end position="107"/>
    </location>
</feature>
<proteinExistence type="predicted"/>